<dbReference type="AlphaFoldDB" id="A0A7S1G2L7"/>
<name>A0A7S1G2L7_9STRA</name>
<protein>
    <submittedName>
        <fullName evidence="2">Uncharacterized protein</fullName>
    </submittedName>
</protein>
<reference evidence="2" key="1">
    <citation type="submission" date="2021-01" db="EMBL/GenBank/DDBJ databases">
        <authorList>
            <person name="Corre E."/>
            <person name="Pelletier E."/>
            <person name="Niang G."/>
            <person name="Scheremetjew M."/>
            <person name="Finn R."/>
            <person name="Kale V."/>
            <person name="Holt S."/>
            <person name="Cochrane G."/>
            <person name="Meng A."/>
            <person name="Brown T."/>
            <person name="Cohen L."/>
        </authorList>
    </citation>
    <scope>NUCLEOTIDE SEQUENCE</scope>
    <source>
        <strain evidence="2">308</strain>
    </source>
</reference>
<evidence type="ECO:0000256" key="1">
    <source>
        <dbReference type="SAM" id="Coils"/>
    </source>
</evidence>
<gene>
    <name evidence="2" type="ORF">CHYS00102_LOCUS29091</name>
</gene>
<evidence type="ECO:0000313" key="2">
    <source>
        <dbReference type="EMBL" id="CAD8901872.1"/>
    </source>
</evidence>
<organism evidence="2">
    <name type="scientific">Corethron hystrix</name>
    <dbReference type="NCBI Taxonomy" id="216773"/>
    <lineage>
        <taxon>Eukaryota</taxon>
        <taxon>Sar</taxon>
        <taxon>Stramenopiles</taxon>
        <taxon>Ochrophyta</taxon>
        <taxon>Bacillariophyta</taxon>
        <taxon>Coscinodiscophyceae</taxon>
        <taxon>Corethrophycidae</taxon>
        <taxon>Corethrales</taxon>
        <taxon>Corethraceae</taxon>
        <taxon>Corethron</taxon>
    </lineage>
</organism>
<dbReference type="EMBL" id="HBFR01039806">
    <property type="protein sequence ID" value="CAD8901872.1"/>
    <property type="molecule type" value="Transcribed_RNA"/>
</dbReference>
<accession>A0A7S1G2L7</accession>
<feature type="coiled-coil region" evidence="1">
    <location>
        <begin position="265"/>
        <end position="325"/>
    </location>
</feature>
<keyword evidence="1" id="KW-0175">Coiled coil</keyword>
<proteinExistence type="predicted"/>
<sequence>MDKIESQRICRQLSCHPPSGRLIRSKDVSSDEEEHCVLFDPLIIVETSHEGKMIKKWLGSARKRLGGDFPRVDAHKKTHQYRELIYTNTNKISDLSLMNNKKYMSSGKIEMKKASKEIMQNWIGLARTNKQKSMSNTGANIRHKLSKVLNTFSPENDFLYKAEFRIMGQALRNEGERISQERDAMKLKGKVELNQIHEEYSEFSKDIKKSLVEDRKIFETEIEKERSKVQEDTTEHLCELHQKLALLLSKSPNTIENHSTHHTNVKNTKELIEKERINSEDTKNNLEKEIIARSKLYENEELSSLNLLDLEKEKTVAKIEALKNEIDRNCSRSELMWQERAQEWITNSKRKMQQGVEVRGKACKRSRKIK</sequence>